<keyword evidence="1" id="KW-1133">Transmembrane helix</keyword>
<organism evidence="2 3">
    <name type="scientific">Brachyspira aalborgi</name>
    <dbReference type="NCBI Taxonomy" id="29522"/>
    <lineage>
        <taxon>Bacteria</taxon>
        <taxon>Pseudomonadati</taxon>
        <taxon>Spirochaetota</taxon>
        <taxon>Spirochaetia</taxon>
        <taxon>Brachyspirales</taxon>
        <taxon>Brachyspiraceae</taxon>
        <taxon>Brachyspira</taxon>
    </lineage>
</organism>
<accession>A0ABY3K6K8</accession>
<evidence type="ECO:0000313" key="3">
    <source>
        <dbReference type="Proteomes" id="UP000322659"/>
    </source>
</evidence>
<proteinExistence type="predicted"/>
<name>A0ABY3K6K8_9SPIR</name>
<evidence type="ECO:0000256" key="1">
    <source>
        <dbReference type="SAM" id="Phobius"/>
    </source>
</evidence>
<sequence length="119" mass="13910">MSIALILGIVKKLFSVLTNKWTYFILTIIISLLVITYLIVDIKKKDKYIINLSTEITNLTISNVFYQNEILDREDEIRELNIYNNSLSKINRIVIRTMPNEDIIAYDSISNDFMETQSK</sequence>
<feature type="transmembrane region" description="Helical" evidence="1">
    <location>
        <begin position="21"/>
        <end position="40"/>
    </location>
</feature>
<dbReference type="EMBL" id="SAXZ01000014">
    <property type="protein sequence ID" value="TXJ31157.1"/>
    <property type="molecule type" value="Genomic_DNA"/>
</dbReference>
<protein>
    <submittedName>
        <fullName evidence="2">Uncharacterized protein</fullName>
    </submittedName>
</protein>
<keyword evidence="1" id="KW-0812">Transmembrane</keyword>
<gene>
    <name evidence="2" type="ORF">EPJ71_10510</name>
</gene>
<reference evidence="2 3" key="1">
    <citation type="journal article" date="1992" name="Lakartidningen">
        <title>[Penicillin V and not amoxicillin is the first choice preparation in acute otitis].</title>
        <authorList>
            <person name="Kamme C."/>
            <person name="Lundgren K."/>
            <person name="Prellner K."/>
        </authorList>
    </citation>
    <scope>NUCLEOTIDE SEQUENCE [LARGE SCALE GENOMIC DNA]</scope>
    <source>
        <strain evidence="2 3">PC5099IV</strain>
    </source>
</reference>
<comment type="caution">
    <text evidence="2">The sequence shown here is derived from an EMBL/GenBank/DDBJ whole genome shotgun (WGS) entry which is preliminary data.</text>
</comment>
<dbReference type="RefSeq" id="WP_147748672.1">
    <property type="nucleotide sequence ID" value="NZ_SAXZ01000014.1"/>
</dbReference>
<dbReference type="Proteomes" id="UP000322659">
    <property type="component" value="Unassembled WGS sequence"/>
</dbReference>
<keyword evidence="1" id="KW-0472">Membrane</keyword>
<keyword evidence="3" id="KW-1185">Reference proteome</keyword>
<evidence type="ECO:0000313" key="2">
    <source>
        <dbReference type="EMBL" id="TXJ31157.1"/>
    </source>
</evidence>